<evidence type="ECO:0000256" key="1">
    <source>
        <dbReference type="ARBA" id="ARBA00022679"/>
    </source>
</evidence>
<comment type="caution">
    <text evidence="4">The sequence shown here is derived from an EMBL/GenBank/DDBJ whole genome shotgun (WGS) entry which is preliminary data.</text>
</comment>
<dbReference type="Proteomes" id="UP000070467">
    <property type="component" value="Unassembled WGS sequence"/>
</dbReference>
<dbReference type="RefSeq" id="WP_066130184.1">
    <property type="nucleotide sequence ID" value="NZ_KQ959881.1"/>
</dbReference>
<protein>
    <submittedName>
        <fullName evidence="4">Acyltransferase</fullName>
    </submittedName>
</protein>
<keyword evidence="1" id="KW-0808">Transferase</keyword>
<organism evidence="4 5">
    <name type="scientific">Gemelliphila asaccharolytica</name>
    <dbReference type="NCBI Taxonomy" id="502393"/>
    <lineage>
        <taxon>Bacteria</taxon>
        <taxon>Bacillati</taxon>
        <taxon>Bacillota</taxon>
        <taxon>Bacilli</taxon>
        <taxon>Bacillales</taxon>
        <taxon>Gemellaceae</taxon>
        <taxon>Gemelliphila</taxon>
    </lineage>
</organism>
<dbReference type="PANTHER" id="PTHR10434">
    <property type="entry name" value="1-ACYL-SN-GLYCEROL-3-PHOSPHATE ACYLTRANSFERASE"/>
    <property type="match status" value="1"/>
</dbReference>
<dbReference type="GO" id="GO:0016746">
    <property type="term" value="F:acyltransferase activity"/>
    <property type="evidence" value="ECO:0007669"/>
    <property type="project" value="UniProtKB-KW"/>
</dbReference>
<dbReference type="InterPro" id="IPR002123">
    <property type="entry name" value="Plipid/glycerol_acylTrfase"/>
</dbReference>
<proteinExistence type="predicted"/>
<keyword evidence="5" id="KW-1185">Reference proteome</keyword>
<dbReference type="PANTHER" id="PTHR10434:SF11">
    <property type="entry name" value="1-ACYL-SN-GLYCEROL-3-PHOSPHATE ACYLTRANSFERASE"/>
    <property type="match status" value="1"/>
</dbReference>
<evidence type="ECO:0000313" key="4">
    <source>
        <dbReference type="EMBL" id="KXB57839.1"/>
    </source>
</evidence>
<dbReference type="CDD" id="cd07989">
    <property type="entry name" value="LPLAT_AGPAT-like"/>
    <property type="match status" value="1"/>
</dbReference>
<dbReference type="SUPFAM" id="SSF69593">
    <property type="entry name" value="Glycerol-3-phosphate (1)-acyltransferase"/>
    <property type="match status" value="1"/>
</dbReference>
<evidence type="ECO:0000256" key="2">
    <source>
        <dbReference type="ARBA" id="ARBA00023315"/>
    </source>
</evidence>
<reference evidence="4 5" key="1">
    <citation type="submission" date="2016-01" db="EMBL/GenBank/DDBJ databases">
        <authorList>
            <person name="Mitreva M."/>
            <person name="Pepin K.H."/>
            <person name="Mihindukulasuriya K.A."/>
            <person name="Fulton R."/>
            <person name="Fronick C."/>
            <person name="O'Laughlin M."/>
            <person name="Miner T."/>
            <person name="Herter B."/>
            <person name="Rosa B.A."/>
            <person name="Cordes M."/>
            <person name="Tomlinson C."/>
            <person name="Wollam A."/>
            <person name="Palsikar V.B."/>
            <person name="Mardis E.R."/>
            <person name="Wilson R.K."/>
        </authorList>
    </citation>
    <scope>NUCLEOTIDE SEQUENCE [LARGE SCALE GENOMIC DNA]</scope>
    <source>
        <strain evidence="4 5">KA00071</strain>
    </source>
</reference>
<dbReference type="EMBL" id="LSDB01000031">
    <property type="protein sequence ID" value="KXB57839.1"/>
    <property type="molecule type" value="Genomic_DNA"/>
</dbReference>
<name>A0ABR5TLR3_9BACL</name>
<feature type="domain" description="Phospholipid/glycerol acyltransferase" evidence="3">
    <location>
        <begin position="33"/>
        <end position="147"/>
    </location>
</feature>
<dbReference type="Pfam" id="PF01553">
    <property type="entry name" value="Acyltransferase"/>
    <property type="match status" value="1"/>
</dbReference>
<dbReference type="SMART" id="SM00563">
    <property type="entry name" value="PlsC"/>
    <property type="match status" value="1"/>
</dbReference>
<keyword evidence="2 4" id="KW-0012">Acyltransferase</keyword>
<accession>A0ABR5TLR3</accession>
<evidence type="ECO:0000313" key="5">
    <source>
        <dbReference type="Proteomes" id="UP000070467"/>
    </source>
</evidence>
<sequence length="195" mass="22304">MRSLVKFLLTIYYKIFFKVTIKNKNILENAKGMVISGNHLSNHDPLLFVPFFKNDIRFIAKEELFKIPFISSCLKSMRSIPVKRGTFDKACINEAIKALKNNENIGIFPEGTRSHSKDLKLGASHQGVSLISTRANAKVLTFAIVPKKNFRIFSEIKIVIGDIIDTPKLKEEGYKHKEITEKIMHSIQNIIDKER</sequence>
<gene>
    <name evidence="4" type="ORF">HMPREF1871_00754</name>
</gene>
<evidence type="ECO:0000259" key="3">
    <source>
        <dbReference type="SMART" id="SM00563"/>
    </source>
</evidence>